<accession>A0A139BV26</accession>
<evidence type="ECO:0000313" key="1">
    <source>
        <dbReference type="EMBL" id="KXS32840.1"/>
    </source>
</evidence>
<gene>
    <name evidence="1" type="ORF">AWT59_1001</name>
</gene>
<organism evidence="1 2">
    <name type="scientific">Candidatus Gallionella acididurans</name>
    <dbReference type="NCBI Taxonomy" id="1796491"/>
    <lineage>
        <taxon>Bacteria</taxon>
        <taxon>Pseudomonadati</taxon>
        <taxon>Pseudomonadota</taxon>
        <taxon>Betaproteobacteria</taxon>
        <taxon>Nitrosomonadales</taxon>
        <taxon>Gallionellaceae</taxon>
        <taxon>Gallionella</taxon>
    </lineage>
</organism>
<protein>
    <submittedName>
        <fullName evidence="1">Uncharacterized protein</fullName>
    </submittedName>
</protein>
<name>A0A139BV26_9PROT</name>
<comment type="caution">
    <text evidence="1">The sequence shown here is derived from an EMBL/GenBank/DDBJ whole genome shotgun (WGS) entry which is preliminary data.</text>
</comment>
<evidence type="ECO:0000313" key="2">
    <source>
        <dbReference type="Proteomes" id="UP000070578"/>
    </source>
</evidence>
<reference evidence="1 2" key="2">
    <citation type="submission" date="2016-03" db="EMBL/GenBank/DDBJ databases">
        <title>New uncultured bacterium of the family Gallionellaceae from acid mine drainage: description and reconstruction of genome based on metagenomic analysis of microbial community.</title>
        <authorList>
            <person name="Kadnikov V."/>
            <person name="Ivasenko D."/>
            <person name="Beletsky A."/>
            <person name="Mardanov A."/>
            <person name="Danilova E."/>
            <person name="Pimenov N."/>
            <person name="Karnachuk O."/>
            <person name="Ravin N."/>
        </authorList>
    </citation>
    <scope>NUCLEOTIDE SEQUENCE [LARGE SCALE GENOMIC DNA]</scope>
    <source>
        <strain evidence="1">ShG14-8</strain>
    </source>
</reference>
<sequence>MPAASTLSFPALNGKACRASGQAEAGEVIRIISARKASPSILLWRQGPHVKATICNYIAK</sequence>
<dbReference type="EMBL" id="LSLI01000017">
    <property type="protein sequence ID" value="KXS32840.1"/>
    <property type="molecule type" value="Genomic_DNA"/>
</dbReference>
<proteinExistence type="predicted"/>
<reference evidence="1 2" key="1">
    <citation type="submission" date="2016-02" db="EMBL/GenBank/DDBJ databases">
        <authorList>
            <person name="Wen L."/>
            <person name="He K."/>
            <person name="Yang H."/>
        </authorList>
    </citation>
    <scope>NUCLEOTIDE SEQUENCE [LARGE SCALE GENOMIC DNA]</scope>
    <source>
        <strain evidence="1">ShG14-8</strain>
    </source>
</reference>
<dbReference type="Proteomes" id="UP000070578">
    <property type="component" value="Unassembled WGS sequence"/>
</dbReference>
<dbReference type="AlphaFoldDB" id="A0A139BV26"/>